<dbReference type="Proteomes" id="UP000499080">
    <property type="component" value="Unassembled WGS sequence"/>
</dbReference>
<evidence type="ECO:0000313" key="2">
    <source>
        <dbReference type="Proteomes" id="UP000499080"/>
    </source>
</evidence>
<dbReference type="EMBL" id="BGPR01008736">
    <property type="protein sequence ID" value="GBN35706.1"/>
    <property type="molecule type" value="Genomic_DNA"/>
</dbReference>
<name>A0A4Y2ND18_ARAVE</name>
<dbReference type="AlphaFoldDB" id="A0A4Y2ND18"/>
<protein>
    <submittedName>
        <fullName evidence="1">Uncharacterized protein</fullName>
    </submittedName>
</protein>
<accession>A0A4Y2ND18</accession>
<dbReference type="OrthoDB" id="6468919at2759"/>
<keyword evidence="2" id="KW-1185">Reference proteome</keyword>
<organism evidence="1 2">
    <name type="scientific">Araneus ventricosus</name>
    <name type="common">Orbweaver spider</name>
    <name type="synonym">Epeira ventricosa</name>
    <dbReference type="NCBI Taxonomy" id="182803"/>
    <lineage>
        <taxon>Eukaryota</taxon>
        <taxon>Metazoa</taxon>
        <taxon>Ecdysozoa</taxon>
        <taxon>Arthropoda</taxon>
        <taxon>Chelicerata</taxon>
        <taxon>Arachnida</taxon>
        <taxon>Araneae</taxon>
        <taxon>Araneomorphae</taxon>
        <taxon>Entelegynae</taxon>
        <taxon>Araneoidea</taxon>
        <taxon>Araneidae</taxon>
        <taxon>Araneus</taxon>
    </lineage>
</organism>
<sequence length="100" mass="11097">MSRGAIGNIMFSGIEILQILQNLFETDSGSYEKSDLSQDAYIPGIESEPTSSDECFTEIAQNVQGKLHKTYTLRNVQGKNCLNQSSSKRENCTKESSQAR</sequence>
<evidence type="ECO:0000313" key="1">
    <source>
        <dbReference type="EMBL" id="GBN35706.1"/>
    </source>
</evidence>
<comment type="caution">
    <text evidence="1">The sequence shown here is derived from an EMBL/GenBank/DDBJ whole genome shotgun (WGS) entry which is preliminary data.</text>
</comment>
<gene>
    <name evidence="1" type="ORF">AVEN_225437_1</name>
</gene>
<proteinExistence type="predicted"/>
<reference evidence="1 2" key="1">
    <citation type="journal article" date="2019" name="Sci. Rep.">
        <title>Orb-weaving spider Araneus ventricosus genome elucidates the spidroin gene catalogue.</title>
        <authorList>
            <person name="Kono N."/>
            <person name="Nakamura H."/>
            <person name="Ohtoshi R."/>
            <person name="Moran D.A.P."/>
            <person name="Shinohara A."/>
            <person name="Yoshida Y."/>
            <person name="Fujiwara M."/>
            <person name="Mori M."/>
            <person name="Tomita M."/>
            <person name="Arakawa K."/>
        </authorList>
    </citation>
    <scope>NUCLEOTIDE SEQUENCE [LARGE SCALE GENOMIC DNA]</scope>
</reference>